<organism evidence="2 3">
    <name type="scientific">Candidatus Scalindua brodae</name>
    <dbReference type="NCBI Taxonomy" id="237368"/>
    <lineage>
        <taxon>Bacteria</taxon>
        <taxon>Pseudomonadati</taxon>
        <taxon>Planctomycetota</taxon>
        <taxon>Candidatus Brocadiia</taxon>
        <taxon>Candidatus Brocadiales</taxon>
        <taxon>Candidatus Scalinduaceae</taxon>
        <taxon>Candidatus Scalindua</taxon>
    </lineage>
</organism>
<accession>A0A0B0EQ56</accession>
<feature type="transmembrane region" description="Helical" evidence="1">
    <location>
        <begin position="12"/>
        <end position="32"/>
    </location>
</feature>
<name>A0A0B0EQ56_9BACT</name>
<proteinExistence type="predicted"/>
<dbReference type="AlphaFoldDB" id="A0A0B0EQ56"/>
<evidence type="ECO:0000313" key="3">
    <source>
        <dbReference type="Proteomes" id="UP000030652"/>
    </source>
</evidence>
<reference evidence="2 3" key="1">
    <citation type="submission" date="2014-10" db="EMBL/GenBank/DDBJ databases">
        <title>Draft genome of anammox bacterium scalindua brodae, obtained using differential coverage binning of sequence data from two enrichment reactors.</title>
        <authorList>
            <person name="Speth D.R."/>
            <person name="Russ L."/>
            <person name="Kartal B."/>
            <person name="Op den Camp H.J."/>
            <person name="Dutilh B.E."/>
            <person name="Jetten M.S."/>
        </authorList>
    </citation>
    <scope>NUCLEOTIDE SEQUENCE [LARGE SCALE GENOMIC DNA]</scope>
    <source>
        <strain evidence="2">RU1</strain>
    </source>
</reference>
<evidence type="ECO:0000313" key="2">
    <source>
        <dbReference type="EMBL" id="KHE93986.1"/>
    </source>
</evidence>
<feature type="transmembrane region" description="Helical" evidence="1">
    <location>
        <begin position="136"/>
        <end position="156"/>
    </location>
</feature>
<feature type="transmembrane region" description="Helical" evidence="1">
    <location>
        <begin position="230"/>
        <end position="249"/>
    </location>
</feature>
<feature type="transmembrane region" description="Helical" evidence="1">
    <location>
        <begin position="98"/>
        <end position="124"/>
    </location>
</feature>
<keyword evidence="1" id="KW-1133">Transmembrane helix</keyword>
<dbReference type="EMBL" id="JRYO01000022">
    <property type="protein sequence ID" value="KHE93986.1"/>
    <property type="molecule type" value="Genomic_DNA"/>
</dbReference>
<gene>
    <name evidence="2" type="ORF">SCABRO_00236</name>
</gene>
<keyword evidence="1" id="KW-0812">Transmembrane</keyword>
<protein>
    <submittedName>
        <fullName evidence="2">Uncharacterized protein</fullName>
    </submittedName>
</protein>
<dbReference type="Proteomes" id="UP000030652">
    <property type="component" value="Unassembled WGS sequence"/>
</dbReference>
<comment type="caution">
    <text evidence="2">The sequence shown here is derived from an EMBL/GenBank/DDBJ whole genome shotgun (WGS) entry which is preliminary data.</text>
</comment>
<feature type="transmembrane region" description="Helical" evidence="1">
    <location>
        <begin position="52"/>
        <end position="77"/>
    </location>
</feature>
<evidence type="ECO:0000256" key="1">
    <source>
        <dbReference type="SAM" id="Phobius"/>
    </source>
</evidence>
<keyword evidence="1" id="KW-0472">Membrane</keyword>
<feature type="transmembrane region" description="Helical" evidence="1">
    <location>
        <begin position="168"/>
        <end position="191"/>
    </location>
</feature>
<sequence>MLDNHLTYLLRSRLQFGFILFYTVFIFTYYGLLISNLHYGTDIQELLLCDNLFLKIIICQFFIVLISIPLCVCRCFSQLEDQLKQGVVSNSFIDLLRAITLFCSVCMILILFCMFISLPILVHAQSLYGIDFRELWLIYTQIIFLYIFVISLTIFFNFYLKNSLSAMIVSYFIILFLGLGYLFIALTATSIFNDQLINYHLLFLILLRPFYKIIMLISDANPSGIFRLSYLSYLFTYLTLSVIFIFLSIKKARSFIR</sequence>